<dbReference type="EMBL" id="JACSQT010000014">
    <property type="protein sequence ID" value="MBD7939263.1"/>
    <property type="molecule type" value="Genomic_DNA"/>
</dbReference>
<dbReference type="EC" id="2.7.13.3" evidence="3"/>
<dbReference type="SUPFAM" id="SSF55874">
    <property type="entry name" value="ATPase domain of HSP90 chaperone/DNA topoisomerase II/histidine kinase"/>
    <property type="match status" value="1"/>
</dbReference>
<keyword evidence="6 14" id="KW-0812">Transmembrane</keyword>
<feature type="transmembrane region" description="Helical" evidence="14">
    <location>
        <begin position="35"/>
        <end position="58"/>
    </location>
</feature>
<comment type="caution">
    <text evidence="16">The sequence shown here is derived from an EMBL/GenBank/DDBJ whole genome shotgun (WGS) entry which is preliminary data.</text>
</comment>
<dbReference type="InterPro" id="IPR036890">
    <property type="entry name" value="HATPase_C_sf"/>
</dbReference>
<dbReference type="RefSeq" id="WP_191816939.1">
    <property type="nucleotide sequence ID" value="NZ_JACSQT010000014.1"/>
</dbReference>
<evidence type="ECO:0000256" key="14">
    <source>
        <dbReference type="SAM" id="Phobius"/>
    </source>
</evidence>
<evidence type="ECO:0000256" key="2">
    <source>
        <dbReference type="ARBA" id="ARBA00004651"/>
    </source>
</evidence>
<dbReference type="InterPro" id="IPR004358">
    <property type="entry name" value="Sig_transdc_His_kin-like_C"/>
</dbReference>
<dbReference type="PANTHER" id="PTHR45453">
    <property type="entry name" value="PHOSPHATE REGULON SENSOR PROTEIN PHOR"/>
    <property type="match status" value="1"/>
</dbReference>
<keyword evidence="12 14" id="KW-0472">Membrane</keyword>
<dbReference type="GO" id="GO:0016301">
    <property type="term" value="F:kinase activity"/>
    <property type="evidence" value="ECO:0007669"/>
    <property type="project" value="UniProtKB-KW"/>
</dbReference>
<keyword evidence="13" id="KW-0175">Coiled coil</keyword>
<evidence type="ECO:0000256" key="4">
    <source>
        <dbReference type="ARBA" id="ARBA00022475"/>
    </source>
</evidence>
<dbReference type="Gene3D" id="3.30.565.10">
    <property type="entry name" value="Histidine kinase-like ATPase, C-terminal domain"/>
    <property type="match status" value="1"/>
</dbReference>
<protein>
    <recommendedName>
        <fullName evidence="3">histidine kinase</fullName>
        <ecNumber evidence="3">2.7.13.3</ecNumber>
    </recommendedName>
</protein>
<accession>A0ABR8QUU2</accession>
<dbReference type="Proteomes" id="UP000657931">
    <property type="component" value="Unassembled WGS sequence"/>
</dbReference>
<dbReference type="InterPro" id="IPR003594">
    <property type="entry name" value="HATPase_dom"/>
</dbReference>
<evidence type="ECO:0000256" key="1">
    <source>
        <dbReference type="ARBA" id="ARBA00000085"/>
    </source>
</evidence>
<reference evidence="16 17" key="1">
    <citation type="submission" date="2020-08" db="EMBL/GenBank/DDBJ databases">
        <title>A Genomic Blueprint of the Chicken Gut Microbiome.</title>
        <authorList>
            <person name="Gilroy R."/>
            <person name="Ravi A."/>
            <person name="Getino M."/>
            <person name="Pursley I."/>
            <person name="Horton D.L."/>
            <person name="Alikhan N.-F."/>
            <person name="Baker D."/>
            <person name="Gharbi K."/>
            <person name="Hall N."/>
            <person name="Watson M."/>
            <person name="Adriaenssens E.M."/>
            <person name="Foster-Nyarko E."/>
            <person name="Jarju S."/>
            <person name="Secka A."/>
            <person name="Antonio M."/>
            <person name="Oren A."/>
            <person name="Chaudhuri R."/>
            <person name="La Ragione R.M."/>
            <person name="Hildebrand F."/>
            <person name="Pallen M.J."/>
        </authorList>
    </citation>
    <scope>NUCLEOTIDE SEQUENCE [LARGE SCALE GENOMIC DNA]</scope>
    <source>
        <strain evidence="16 17">Sa5YUA1</strain>
    </source>
</reference>
<keyword evidence="10 14" id="KW-1133">Transmembrane helix</keyword>
<evidence type="ECO:0000313" key="17">
    <source>
        <dbReference type="Proteomes" id="UP000657931"/>
    </source>
</evidence>
<comment type="subcellular location">
    <subcellularLocation>
        <location evidence="2">Cell membrane</location>
        <topology evidence="2">Multi-pass membrane protein</topology>
    </subcellularLocation>
</comment>
<evidence type="ECO:0000256" key="7">
    <source>
        <dbReference type="ARBA" id="ARBA00022741"/>
    </source>
</evidence>
<name>A0ABR8QUU2_9BACI</name>
<keyword evidence="7" id="KW-0547">Nucleotide-binding</keyword>
<feature type="transmembrane region" description="Helical" evidence="14">
    <location>
        <begin position="12"/>
        <end position="29"/>
    </location>
</feature>
<keyword evidence="11" id="KW-0902">Two-component regulatory system</keyword>
<dbReference type="PRINTS" id="PR00344">
    <property type="entry name" value="BCTRLSENSOR"/>
</dbReference>
<keyword evidence="4" id="KW-1003">Cell membrane</keyword>
<organism evidence="16 17">
    <name type="scientific">Cytobacillus stercorigallinarum</name>
    <dbReference type="NCBI Taxonomy" id="2762240"/>
    <lineage>
        <taxon>Bacteria</taxon>
        <taxon>Bacillati</taxon>
        <taxon>Bacillota</taxon>
        <taxon>Bacilli</taxon>
        <taxon>Bacillales</taxon>
        <taxon>Bacillaceae</taxon>
        <taxon>Cytobacillus</taxon>
    </lineage>
</organism>
<evidence type="ECO:0000256" key="13">
    <source>
        <dbReference type="SAM" id="Coils"/>
    </source>
</evidence>
<proteinExistence type="predicted"/>
<dbReference type="SMART" id="SM00387">
    <property type="entry name" value="HATPase_c"/>
    <property type="match status" value="1"/>
</dbReference>
<evidence type="ECO:0000256" key="12">
    <source>
        <dbReference type="ARBA" id="ARBA00023136"/>
    </source>
</evidence>
<keyword evidence="17" id="KW-1185">Reference proteome</keyword>
<evidence type="ECO:0000259" key="15">
    <source>
        <dbReference type="PROSITE" id="PS50109"/>
    </source>
</evidence>
<evidence type="ECO:0000313" key="16">
    <source>
        <dbReference type="EMBL" id="MBD7939263.1"/>
    </source>
</evidence>
<dbReference type="PANTHER" id="PTHR45453:SF2">
    <property type="entry name" value="HISTIDINE KINASE"/>
    <property type="match status" value="1"/>
</dbReference>
<evidence type="ECO:0000256" key="3">
    <source>
        <dbReference type="ARBA" id="ARBA00012438"/>
    </source>
</evidence>
<dbReference type="InterPro" id="IPR005467">
    <property type="entry name" value="His_kinase_dom"/>
</dbReference>
<dbReference type="InterPro" id="IPR050351">
    <property type="entry name" value="BphY/WalK/GraS-like"/>
</dbReference>
<sequence length="336" mass="38764">MLITFLKERISWILLFLFSLMLIIVFAYIDPGLSMYSTLYMVAILLVIFIIFLFLRFIKEVSYYRRLKNWAPGLDLHYLEEGRSPFEKIIEASLKKQTQQLEMENQQINLEIEQEKDELMGWIHEVKTPLTAMKLIIDRLEHPSSKSALASEWLRIHLLLDQQLHHKRMPTLENDLYIEKVSLEEILFREIRDLQSWCMQKGIGFELDLAVKEVTSDGKWLGFIIRQILSNAVKYSHSTDIIIESEALGDIKVLTISDKGKGISQKDLPRIFDKGFTSTADHIGHAATGMGLYLAKKAANTLKINIQVNSTMNEGTTVTLVFPKTNDFVNIRMPTK</sequence>
<keyword evidence="5" id="KW-0808">Transferase</keyword>
<dbReference type="PROSITE" id="PS50109">
    <property type="entry name" value="HIS_KIN"/>
    <property type="match status" value="1"/>
</dbReference>
<evidence type="ECO:0000256" key="9">
    <source>
        <dbReference type="ARBA" id="ARBA00022840"/>
    </source>
</evidence>
<evidence type="ECO:0000256" key="5">
    <source>
        <dbReference type="ARBA" id="ARBA00022679"/>
    </source>
</evidence>
<dbReference type="Pfam" id="PF02518">
    <property type="entry name" value="HATPase_c"/>
    <property type="match status" value="1"/>
</dbReference>
<evidence type="ECO:0000256" key="10">
    <source>
        <dbReference type="ARBA" id="ARBA00022989"/>
    </source>
</evidence>
<keyword evidence="8 16" id="KW-0418">Kinase</keyword>
<evidence type="ECO:0000256" key="8">
    <source>
        <dbReference type="ARBA" id="ARBA00022777"/>
    </source>
</evidence>
<keyword evidence="9" id="KW-0067">ATP-binding</keyword>
<feature type="coiled-coil region" evidence="13">
    <location>
        <begin position="91"/>
        <end position="118"/>
    </location>
</feature>
<evidence type="ECO:0000256" key="11">
    <source>
        <dbReference type="ARBA" id="ARBA00023012"/>
    </source>
</evidence>
<evidence type="ECO:0000256" key="6">
    <source>
        <dbReference type="ARBA" id="ARBA00022692"/>
    </source>
</evidence>
<comment type="catalytic activity">
    <reaction evidence="1">
        <text>ATP + protein L-histidine = ADP + protein N-phospho-L-histidine.</text>
        <dbReference type="EC" id="2.7.13.3"/>
    </reaction>
</comment>
<gene>
    <name evidence="16" type="ORF">H9655_19665</name>
</gene>
<feature type="domain" description="Histidine kinase" evidence="15">
    <location>
        <begin position="121"/>
        <end position="326"/>
    </location>
</feature>